<evidence type="ECO:0000256" key="2">
    <source>
        <dbReference type="PIRSR" id="PIRSR000390-1"/>
    </source>
</evidence>
<dbReference type="InterPro" id="IPR015424">
    <property type="entry name" value="PyrdxlP-dep_Trfase"/>
</dbReference>
<evidence type="ECO:0000313" key="6">
    <source>
        <dbReference type="Proteomes" id="UP000552097"/>
    </source>
</evidence>
<gene>
    <name evidence="5" type="ORF">F4560_002219</name>
</gene>
<dbReference type="EMBL" id="JACHMO010000001">
    <property type="protein sequence ID" value="MBB5802451.1"/>
    <property type="molecule type" value="Genomic_DNA"/>
</dbReference>
<accession>A0A7W9M035</accession>
<organism evidence="5 6">
    <name type="scientific">Saccharothrix ecbatanensis</name>
    <dbReference type="NCBI Taxonomy" id="1105145"/>
    <lineage>
        <taxon>Bacteria</taxon>
        <taxon>Bacillati</taxon>
        <taxon>Actinomycetota</taxon>
        <taxon>Actinomycetes</taxon>
        <taxon>Pseudonocardiales</taxon>
        <taxon>Pseudonocardiaceae</taxon>
        <taxon>Saccharothrix</taxon>
    </lineage>
</organism>
<dbReference type="Pfam" id="PF01041">
    <property type="entry name" value="DegT_DnrJ_EryC1"/>
    <property type="match status" value="1"/>
</dbReference>
<dbReference type="Gene3D" id="3.90.1150.10">
    <property type="entry name" value="Aspartate Aminotransferase, domain 1"/>
    <property type="match status" value="1"/>
</dbReference>
<dbReference type="Proteomes" id="UP000552097">
    <property type="component" value="Unassembled WGS sequence"/>
</dbReference>
<dbReference type="SUPFAM" id="SSF53383">
    <property type="entry name" value="PLP-dependent transferases"/>
    <property type="match status" value="1"/>
</dbReference>
<comment type="similarity">
    <text evidence="4">Belongs to the DegT/DnrJ/EryC1 family.</text>
</comment>
<reference evidence="5 6" key="1">
    <citation type="submission" date="2020-08" db="EMBL/GenBank/DDBJ databases">
        <title>Sequencing the genomes of 1000 actinobacteria strains.</title>
        <authorList>
            <person name="Klenk H.-P."/>
        </authorList>
    </citation>
    <scope>NUCLEOTIDE SEQUENCE [LARGE SCALE GENOMIC DNA]</scope>
    <source>
        <strain evidence="5 6">DSM 45486</strain>
    </source>
</reference>
<dbReference type="AlphaFoldDB" id="A0A7W9M035"/>
<dbReference type="InterPro" id="IPR015422">
    <property type="entry name" value="PyrdxlP-dep_Trfase_small"/>
</dbReference>
<name>A0A7W9M035_9PSEU</name>
<dbReference type="PANTHER" id="PTHR30244">
    <property type="entry name" value="TRANSAMINASE"/>
    <property type="match status" value="1"/>
</dbReference>
<keyword evidence="3 4" id="KW-0663">Pyridoxal phosphate</keyword>
<dbReference type="InterPro" id="IPR000653">
    <property type="entry name" value="DegT/StrS_aminotransferase"/>
</dbReference>
<evidence type="ECO:0000256" key="3">
    <source>
        <dbReference type="PIRSR" id="PIRSR000390-2"/>
    </source>
</evidence>
<dbReference type="PIRSF" id="PIRSF000390">
    <property type="entry name" value="PLP_StrS"/>
    <property type="match status" value="1"/>
</dbReference>
<feature type="modified residue" description="N6-(pyridoxal phosphate)lysine" evidence="3">
    <location>
        <position position="195"/>
    </location>
</feature>
<keyword evidence="6" id="KW-1185">Reference proteome</keyword>
<dbReference type="GO" id="GO:0008483">
    <property type="term" value="F:transaminase activity"/>
    <property type="evidence" value="ECO:0007669"/>
    <property type="project" value="TreeGrafter"/>
</dbReference>
<dbReference type="GO" id="GO:0000271">
    <property type="term" value="P:polysaccharide biosynthetic process"/>
    <property type="evidence" value="ECO:0007669"/>
    <property type="project" value="TreeGrafter"/>
</dbReference>
<evidence type="ECO:0000256" key="1">
    <source>
        <dbReference type="ARBA" id="ARBA00001933"/>
    </source>
</evidence>
<comment type="caution">
    <text evidence="5">The sequence shown here is derived from an EMBL/GenBank/DDBJ whole genome shotgun (WGS) entry which is preliminary data.</text>
</comment>
<dbReference type="PANTHER" id="PTHR30244:SF34">
    <property type="entry name" value="DTDP-4-AMINO-4,6-DIDEOXYGALACTOSE TRANSAMINASE"/>
    <property type="match status" value="1"/>
</dbReference>
<dbReference type="CDD" id="cd00616">
    <property type="entry name" value="AHBA_syn"/>
    <property type="match status" value="1"/>
</dbReference>
<sequence>MMIPLFKVAMNLPDALDGVAGALGSGQLEHGPRAEEFERSIGARLGNPFVTAVNSATSGLQLALSLVHRPGDSRPADRDAEVLCTPLTFEATNWPVLAEGLRLRWVDVDPATLNMDLDDLARKITPATRAIVLVHWAGYPVDLDRLRAVVDAGEAEHGVRCVVIEDCAQAWGATFRGRPLGTHGNISVYSFGAIKLLTCGSGGVVAFPDGEAHRRAKSRRYFGINRHSERRLGEYDVADWGYRFHLNELCAAVGLANLAAVDDLLERHRSNAAHLDKELADVPGLEQVARPDAADPSFWVYPVKVDDRPGFLRRLAEAGIGTSLIARRNDAHSCVADAGVPLPGLDSVHDRVVHIPVGWWLSDEDLAHISTTIRAGW</sequence>
<dbReference type="InterPro" id="IPR015421">
    <property type="entry name" value="PyrdxlP-dep_Trfase_major"/>
</dbReference>
<protein>
    <submittedName>
        <fullName evidence="5">dTDP-4-amino-4,6-dideoxygalactose transaminase</fullName>
    </submittedName>
</protein>
<proteinExistence type="inferred from homology"/>
<evidence type="ECO:0000313" key="5">
    <source>
        <dbReference type="EMBL" id="MBB5802451.1"/>
    </source>
</evidence>
<dbReference type="GO" id="GO:0030170">
    <property type="term" value="F:pyridoxal phosphate binding"/>
    <property type="evidence" value="ECO:0007669"/>
    <property type="project" value="TreeGrafter"/>
</dbReference>
<evidence type="ECO:0000256" key="4">
    <source>
        <dbReference type="RuleBase" id="RU004508"/>
    </source>
</evidence>
<comment type="cofactor">
    <cofactor evidence="1">
        <name>pyridoxal 5'-phosphate</name>
        <dbReference type="ChEBI" id="CHEBI:597326"/>
    </cofactor>
</comment>
<dbReference type="Gene3D" id="3.40.640.10">
    <property type="entry name" value="Type I PLP-dependent aspartate aminotransferase-like (Major domain)"/>
    <property type="match status" value="1"/>
</dbReference>
<feature type="active site" description="Proton acceptor" evidence="2">
    <location>
        <position position="195"/>
    </location>
</feature>